<accession>A0A4S4EAE8</accession>
<protein>
    <submittedName>
        <fullName evidence="1">Uncharacterized protein</fullName>
    </submittedName>
</protein>
<keyword evidence="2" id="KW-1185">Reference proteome</keyword>
<evidence type="ECO:0000313" key="2">
    <source>
        <dbReference type="Proteomes" id="UP000306102"/>
    </source>
</evidence>
<reference evidence="1 2" key="1">
    <citation type="journal article" date="2018" name="Proc. Natl. Acad. Sci. U.S.A.">
        <title>Draft genome sequence of Camellia sinensis var. sinensis provides insights into the evolution of the tea genome and tea quality.</title>
        <authorList>
            <person name="Wei C."/>
            <person name="Yang H."/>
            <person name="Wang S."/>
            <person name="Zhao J."/>
            <person name="Liu C."/>
            <person name="Gao L."/>
            <person name="Xia E."/>
            <person name="Lu Y."/>
            <person name="Tai Y."/>
            <person name="She G."/>
            <person name="Sun J."/>
            <person name="Cao H."/>
            <person name="Tong W."/>
            <person name="Gao Q."/>
            <person name="Li Y."/>
            <person name="Deng W."/>
            <person name="Jiang X."/>
            <person name="Wang W."/>
            <person name="Chen Q."/>
            <person name="Zhang S."/>
            <person name="Li H."/>
            <person name="Wu J."/>
            <person name="Wang P."/>
            <person name="Li P."/>
            <person name="Shi C."/>
            <person name="Zheng F."/>
            <person name="Jian J."/>
            <person name="Huang B."/>
            <person name="Shan D."/>
            <person name="Shi M."/>
            <person name="Fang C."/>
            <person name="Yue Y."/>
            <person name="Li F."/>
            <person name="Li D."/>
            <person name="Wei S."/>
            <person name="Han B."/>
            <person name="Jiang C."/>
            <person name="Yin Y."/>
            <person name="Xia T."/>
            <person name="Zhang Z."/>
            <person name="Bennetzen J.L."/>
            <person name="Zhao S."/>
            <person name="Wan X."/>
        </authorList>
    </citation>
    <scope>NUCLEOTIDE SEQUENCE [LARGE SCALE GENOMIC DNA]</scope>
    <source>
        <strain evidence="2">cv. Shuchazao</strain>
        <tissue evidence="1">Leaf</tissue>
    </source>
</reference>
<name>A0A4S4EAE8_CAMSN</name>
<comment type="caution">
    <text evidence="1">The sequence shown here is derived from an EMBL/GenBank/DDBJ whole genome shotgun (WGS) entry which is preliminary data.</text>
</comment>
<gene>
    <name evidence="1" type="ORF">TEA_012689</name>
</gene>
<dbReference type="EMBL" id="SDRB02006068">
    <property type="protein sequence ID" value="THG13150.1"/>
    <property type="molecule type" value="Genomic_DNA"/>
</dbReference>
<dbReference type="Proteomes" id="UP000306102">
    <property type="component" value="Unassembled WGS sequence"/>
</dbReference>
<dbReference type="AlphaFoldDB" id="A0A4S4EAE8"/>
<proteinExistence type="predicted"/>
<organism evidence="1 2">
    <name type="scientific">Camellia sinensis var. sinensis</name>
    <name type="common">China tea</name>
    <dbReference type="NCBI Taxonomy" id="542762"/>
    <lineage>
        <taxon>Eukaryota</taxon>
        <taxon>Viridiplantae</taxon>
        <taxon>Streptophyta</taxon>
        <taxon>Embryophyta</taxon>
        <taxon>Tracheophyta</taxon>
        <taxon>Spermatophyta</taxon>
        <taxon>Magnoliopsida</taxon>
        <taxon>eudicotyledons</taxon>
        <taxon>Gunneridae</taxon>
        <taxon>Pentapetalae</taxon>
        <taxon>asterids</taxon>
        <taxon>Ericales</taxon>
        <taxon>Theaceae</taxon>
        <taxon>Camellia</taxon>
    </lineage>
</organism>
<evidence type="ECO:0000313" key="1">
    <source>
        <dbReference type="EMBL" id="THG13150.1"/>
    </source>
</evidence>
<sequence length="116" mass="13000">MIGVLFDSSNGCFTVESVIVDVNWLFIRLSATKEVKMTSTVNDINAYSYLYPAELPSRKFVFKWLLELLVNALPLLIGNEDKLIWEADPSVKIANSLHRAALVPTVQVQSFPMSLP</sequence>